<evidence type="ECO:0000313" key="1">
    <source>
        <dbReference type="EMBL" id="CAK0859140.1"/>
    </source>
</evidence>
<accession>A0ABN9UJC5</accession>
<keyword evidence="3" id="KW-1185">Reference proteome</keyword>
<proteinExistence type="predicted"/>
<protein>
    <submittedName>
        <fullName evidence="1">Uncharacterized protein</fullName>
    </submittedName>
</protein>
<evidence type="ECO:0000313" key="2">
    <source>
        <dbReference type="EMBL" id="CAK0860274.1"/>
    </source>
</evidence>
<name>A0ABN9UJC5_9DINO</name>
<evidence type="ECO:0000313" key="3">
    <source>
        <dbReference type="Proteomes" id="UP001189429"/>
    </source>
</evidence>
<gene>
    <name evidence="1" type="ORF">PCOR1329_LOCUS48588</name>
    <name evidence="2" type="ORF">PCOR1329_LOCUS49280</name>
</gene>
<comment type="caution">
    <text evidence="1">The sequence shown here is derived from an EMBL/GenBank/DDBJ whole genome shotgun (WGS) entry which is preliminary data.</text>
</comment>
<organism evidence="1 3">
    <name type="scientific">Prorocentrum cordatum</name>
    <dbReference type="NCBI Taxonomy" id="2364126"/>
    <lineage>
        <taxon>Eukaryota</taxon>
        <taxon>Sar</taxon>
        <taxon>Alveolata</taxon>
        <taxon>Dinophyceae</taxon>
        <taxon>Prorocentrales</taxon>
        <taxon>Prorocentraceae</taxon>
        <taxon>Prorocentrum</taxon>
    </lineage>
</organism>
<dbReference type="EMBL" id="CAUYUJ010015871">
    <property type="protein sequence ID" value="CAK0859140.1"/>
    <property type="molecule type" value="Genomic_DNA"/>
</dbReference>
<sequence length="133" mass="15074">MKNKAKHYDQARTLLASKKLDFANNLLPYVKMYGQKPKKGKESKPVDSDSFRDFIIDEVGHGMNISTCTRVARAVRGLVGGQSCGKLVNKLAKAGEKQSSHAERDFHRSMRAFAPNFGLQPYRIEVKLQYEER</sequence>
<reference evidence="1" key="1">
    <citation type="submission" date="2023-10" db="EMBL/GenBank/DDBJ databases">
        <authorList>
            <person name="Chen Y."/>
            <person name="Shah S."/>
            <person name="Dougan E. K."/>
            <person name="Thang M."/>
            <person name="Chan C."/>
        </authorList>
    </citation>
    <scope>NUCLEOTIDE SEQUENCE [LARGE SCALE GENOMIC DNA]</scope>
</reference>
<dbReference type="EMBL" id="CAUYUJ010015960">
    <property type="protein sequence ID" value="CAK0860274.1"/>
    <property type="molecule type" value="Genomic_DNA"/>
</dbReference>
<dbReference type="Proteomes" id="UP001189429">
    <property type="component" value="Unassembled WGS sequence"/>
</dbReference>